<keyword evidence="4" id="KW-0732">Signal</keyword>
<sequence>MHLRRARVRRPRRSRTVATAVTAALLVSTAQPTAAAPGKTADQAPPSATTVSVETESIPQHKRPEVIGKDWQKSTDIAWTTTGDASGFHVLAAQARDGYAWRTVTSFAEPGFDADQWIGNACATASGKKLVVVYAPRTFTNKPDLFERGAFTAIVDLMTGAVSKLPVHSTLAYYSPGCGNGERAVVTQLATELNGKSRLVEVDAAAATAAKPIEVLGQVTSAIPTKDGIVAADAGRLITVDAKGAARTLAKTSSLPFHLKTDSSGGVVFLDSEGGTSYVRRLERVVKNASMSTLAKGPLTELGLTASANGKVFITGKTEEVKQLPATVVRADVPKLSTMSVEGELAVTGVMRAKPQAQSAATTDPAEAHPVRVEAKVAATGKNAAFTVLPNAASGAGRVPSPKLSAAGGELTASGSPNSPLDEESVCAIPRNKAGLEVYQPTPRQVEWAVDYAVTNGLYIQREANWKNSGMATAWKPQELFPPIPLEGGGSVPPQVMLGILAQESNLWQAARFALPGVTANPLVGNFYGVNLYDSDPQNDWDIRWSHADCGYGITQITDGMRKAGREKPDEVALPAHKQLAAVVDFATNIAAGLRILQEKWNQTRTAGMKVNDGDPQWLENWYFAVWAYNSGFKPQNGTGPWGLGWANNPANPNYPRDRTPFLESGYSDAAHPQLWSYPEKVMGWAGHPIEAVVSPGVTASGYMYTWWNNNDYRRKVKPDNYLFCVKTKNDCDEHTSVTPDKPDDPNTPEDESTIGEPIGPCAHRDAAGYYDLRCWWHESSTWKSNCAEQCGHQTNRFRDPDVGYQPDGISYPPNCSPLNLTGVLIVDDSSAPSARACNRQPNSGTFDLQFGSDREGRYPSKIDFHQIGAGFNSHFWFSHTNRNDEFGNKMKVTGTWTLNQPINGWSRVLVHLPDHGAHTQQARYEIHLGNGKTEFRYISQRTEANKWVSLGVYPFAGTPKVRLSSVTQEGRGVDDVAWDAVAFQPLPGKPKHIIAALGDSFSSGEGAGGYYRETDINHGTPQWNACRRSKDAWSRKFTMPGTNGYIGDAADKFPADVELGFVACSGAFTWQIDGGPTGNSYPRSWDTPNEYETANGQFREIRQIESGVLTEHTTLVTLSIGGNDAGFTDVLVNCVSWDCTTDSAKQEHRQWIDEAQPRVQQVLERVRLKAPSAKIVLMGYPELFSRSKACGFGITSTETDELADLAQHMNEKLKQTANNLGSQVSFADPRGRFAGKGACDQDPAINFLVLGPQGDGDFHAGDRMAACLLWDSTCVSRTSLHPNVVGAYVYGRVLEDKLKEINYGQ</sequence>
<evidence type="ECO:0000313" key="7">
    <source>
        <dbReference type="EMBL" id="ANZ37159.1"/>
    </source>
</evidence>
<dbReference type="SUPFAM" id="SSF53955">
    <property type="entry name" value="Lysozyme-like"/>
    <property type="match status" value="1"/>
</dbReference>
<evidence type="ECO:0000313" key="8">
    <source>
        <dbReference type="Proteomes" id="UP000093053"/>
    </source>
</evidence>
<feature type="region of interest" description="Disordered" evidence="3">
    <location>
        <begin position="396"/>
        <end position="422"/>
    </location>
</feature>
<evidence type="ECO:0000256" key="4">
    <source>
        <dbReference type="SAM" id="SignalP"/>
    </source>
</evidence>
<dbReference type="GO" id="GO:0019433">
    <property type="term" value="P:triglyceride catabolic process"/>
    <property type="evidence" value="ECO:0007669"/>
    <property type="project" value="TreeGrafter"/>
</dbReference>
<evidence type="ECO:0000256" key="3">
    <source>
        <dbReference type="SAM" id="MobiDB-lite"/>
    </source>
</evidence>
<feature type="region of interest" description="Disordered" evidence="3">
    <location>
        <begin position="733"/>
        <end position="759"/>
    </location>
</feature>
<feature type="active site" description="Nucleophile" evidence="1">
    <location>
        <position position="1001"/>
    </location>
</feature>
<dbReference type="SUPFAM" id="SSF52266">
    <property type="entry name" value="SGNH hydrolase"/>
    <property type="match status" value="1"/>
</dbReference>
<proteinExistence type="predicted"/>
<feature type="compositionally biased region" description="Basic and acidic residues" evidence="3">
    <location>
        <begin position="733"/>
        <end position="745"/>
    </location>
</feature>
<evidence type="ECO:0000259" key="5">
    <source>
        <dbReference type="Pfam" id="PF13472"/>
    </source>
</evidence>
<feature type="active site" evidence="1">
    <location>
        <position position="1282"/>
    </location>
</feature>
<feature type="domain" description="Golvesin/Xly CBD-like" evidence="6">
    <location>
        <begin position="892"/>
        <end position="984"/>
    </location>
</feature>
<dbReference type="EMBL" id="CP016793">
    <property type="protein sequence ID" value="ANZ37159.1"/>
    <property type="molecule type" value="Genomic_DNA"/>
</dbReference>
<evidence type="ECO:0000256" key="1">
    <source>
        <dbReference type="PIRSR" id="PIRSR637460-1"/>
    </source>
</evidence>
<dbReference type="Proteomes" id="UP000093053">
    <property type="component" value="Chromosome"/>
</dbReference>
<feature type="signal peptide" evidence="4">
    <location>
        <begin position="1"/>
        <end position="35"/>
    </location>
</feature>
<dbReference type="GO" id="GO:0004806">
    <property type="term" value="F:triacylglycerol lipase activity"/>
    <property type="evidence" value="ECO:0007669"/>
    <property type="project" value="TreeGrafter"/>
</dbReference>
<dbReference type="CDD" id="cd01823">
    <property type="entry name" value="SEST_like"/>
    <property type="match status" value="1"/>
</dbReference>
<accession>A0A1B2HHG1</accession>
<dbReference type="PANTHER" id="PTHR37981:SF1">
    <property type="entry name" value="SGNH HYDROLASE-TYPE ESTERASE DOMAIN-CONTAINING PROTEIN"/>
    <property type="match status" value="1"/>
</dbReference>
<dbReference type="InterPro" id="IPR036514">
    <property type="entry name" value="SGNH_hydro_sf"/>
</dbReference>
<feature type="disulfide bond" evidence="2">
    <location>
        <begin position="1135"/>
        <end position="1140"/>
    </location>
</feature>
<evidence type="ECO:0000259" key="6">
    <source>
        <dbReference type="Pfam" id="PF25275"/>
    </source>
</evidence>
<dbReference type="InterPro" id="IPR023346">
    <property type="entry name" value="Lysozyme-like_dom_sf"/>
</dbReference>
<dbReference type="Gene3D" id="1.10.530.10">
    <property type="match status" value="1"/>
</dbReference>
<dbReference type="STRING" id="1586287.BBK82_14875"/>
<feature type="compositionally biased region" description="Polar residues" evidence="3">
    <location>
        <begin position="46"/>
        <end position="58"/>
    </location>
</feature>
<dbReference type="InterPro" id="IPR033803">
    <property type="entry name" value="CBD-like_Golvesin-Xly"/>
</dbReference>
<organism evidence="7 8">
    <name type="scientific">Lentzea guizhouensis</name>
    <dbReference type="NCBI Taxonomy" id="1586287"/>
    <lineage>
        <taxon>Bacteria</taxon>
        <taxon>Bacillati</taxon>
        <taxon>Actinomycetota</taxon>
        <taxon>Actinomycetes</taxon>
        <taxon>Pseudonocardiales</taxon>
        <taxon>Pseudonocardiaceae</taxon>
        <taxon>Lentzea</taxon>
    </lineage>
</organism>
<protein>
    <submittedName>
        <fullName evidence="7">Uncharacterized protein</fullName>
    </submittedName>
</protein>
<dbReference type="InterPro" id="IPR037460">
    <property type="entry name" value="SEST-like"/>
</dbReference>
<keyword evidence="2" id="KW-1015">Disulfide bond</keyword>
<feature type="chain" id="PRO_5008538194" evidence="4">
    <location>
        <begin position="36"/>
        <end position="1306"/>
    </location>
</feature>
<gene>
    <name evidence="7" type="ORF">BBK82_14875</name>
</gene>
<reference evidence="7 8" key="1">
    <citation type="submission" date="2016-07" db="EMBL/GenBank/DDBJ databases">
        <title>Complete genome sequence of the Lentzea guizhouensis DHS C013.</title>
        <authorList>
            <person name="Cao C."/>
        </authorList>
    </citation>
    <scope>NUCLEOTIDE SEQUENCE [LARGE SCALE GENOMIC DNA]</scope>
    <source>
        <strain evidence="7 8">DHS C013</strain>
    </source>
</reference>
<evidence type="ECO:0000256" key="2">
    <source>
        <dbReference type="PIRSR" id="PIRSR637460-2"/>
    </source>
</evidence>
<dbReference type="KEGG" id="led:BBK82_14875"/>
<dbReference type="InterPro" id="IPR013830">
    <property type="entry name" value="SGNH_hydro"/>
</dbReference>
<dbReference type="Pfam" id="PF25275">
    <property type="entry name" value="Golvesin_C"/>
    <property type="match status" value="1"/>
</dbReference>
<name>A0A1B2HHG1_9PSEU</name>
<feature type="region of interest" description="Disordered" evidence="3">
    <location>
        <begin position="31"/>
        <end position="60"/>
    </location>
</feature>
<feature type="domain" description="SGNH hydrolase-type esterase" evidence="5">
    <location>
        <begin position="997"/>
        <end position="1243"/>
    </location>
</feature>
<dbReference type="Pfam" id="PF13472">
    <property type="entry name" value="Lipase_GDSL_2"/>
    <property type="match status" value="1"/>
</dbReference>
<dbReference type="OrthoDB" id="5503950at2"/>
<feature type="disulfide bond" evidence="2">
    <location>
        <begin position="1191"/>
        <end position="1240"/>
    </location>
</feature>
<feature type="disulfide bond" evidence="2">
    <location>
        <begin position="1027"/>
        <end position="1065"/>
    </location>
</feature>
<dbReference type="PANTHER" id="PTHR37981">
    <property type="entry name" value="LIPASE 2"/>
    <property type="match status" value="1"/>
</dbReference>
<keyword evidence="8" id="KW-1185">Reference proteome</keyword>
<dbReference type="Gene3D" id="3.40.50.1110">
    <property type="entry name" value="SGNH hydrolase"/>
    <property type="match status" value="1"/>
</dbReference>